<gene>
    <name evidence="1" type="ORF">CO661_03535</name>
</gene>
<evidence type="ECO:0000313" key="2">
    <source>
        <dbReference type="Proteomes" id="UP000220353"/>
    </source>
</evidence>
<dbReference type="Proteomes" id="UP000220353">
    <property type="component" value="Unassembled WGS sequence"/>
</dbReference>
<sequence>MSEAKASAGADADMAVEERIAFLLGKIEKEAVPQRLLELAQQLQEALNARRK</sequence>
<dbReference type="AlphaFoldDB" id="A0A2A6M549"/>
<accession>A0A2A6M549</accession>
<proteinExistence type="predicted"/>
<evidence type="ECO:0000313" key="1">
    <source>
        <dbReference type="EMBL" id="PDT49738.1"/>
    </source>
</evidence>
<dbReference type="EMBL" id="NWTC01000002">
    <property type="protein sequence ID" value="PDT49738.1"/>
    <property type="molecule type" value="Genomic_DNA"/>
</dbReference>
<comment type="caution">
    <text evidence="1">The sequence shown here is derived from an EMBL/GenBank/DDBJ whole genome shotgun (WGS) entry which is preliminary data.</text>
</comment>
<evidence type="ECO:0008006" key="3">
    <source>
        <dbReference type="Google" id="ProtNLM"/>
    </source>
</evidence>
<reference evidence="1 2" key="1">
    <citation type="submission" date="2017-09" db="EMBL/GenBank/DDBJ databases">
        <title>Comparative genomics of rhizobia isolated from Phaseolus vulgaris in China.</title>
        <authorList>
            <person name="Tong W."/>
        </authorList>
    </citation>
    <scope>NUCLEOTIDE SEQUENCE [LARGE SCALE GENOMIC DNA]</scope>
    <source>
        <strain evidence="1 2">PCH1</strain>
    </source>
</reference>
<dbReference type="RefSeq" id="WP_080578499.1">
    <property type="nucleotide sequence ID" value="NZ_CP187423.1"/>
</dbReference>
<organism evidence="1 2">
    <name type="scientific">Rhizobium fredii</name>
    <name type="common">Sinorhizobium fredii</name>
    <dbReference type="NCBI Taxonomy" id="380"/>
    <lineage>
        <taxon>Bacteria</taxon>
        <taxon>Pseudomonadati</taxon>
        <taxon>Pseudomonadota</taxon>
        <taxon>Alphaproteobacteria</taxon>
        <taxon>Hyphomicrobiales</taxon>
        <taxon>Rhizobiaceae</taxon>
        <taxon>Sinorhizobium/Ensifer group</taxon>
        <taxon>Sinorhizobium</taxon>
    </lineage>
</organism>
<protein>
    <recommendedName>
        <fullName evidence="3">Anti-sigma factor NepR domain-containing protein</fullName>
    </recommendedName>
</protein>
<name>A0A2A6M549_RHIFR</name>